<dbReference type="PROSITE" id="PS01261">
    <property type="entry name" value="UPF0020"/>
    <property type="match status" value="1"/>
</dbReference>
<keyword evidence="5" id="KW-1185">Reference proteome</keyword>
<evidence type="ECO:0000256" key="2">
    <source>
        <dbReference type="ARBA" id="ARBA00022679"/>
    </source>
</evidence>
<dbReference type="Gene3D" id="3.30.2130.30">
    <property type="match status" value="1"/>
</dbReference>
<evidence type="ECO:0000256" key="1">
    <source>
        <dbReference type="ARBA" id="ARBA00022603"/>
    </source>
</evidence>
<evidence type="ECO:0000313" key="5">
    <source>
        <dbReference type="Proteomes" id="UP000001551"/>
    </source>
</evidence>
<reference evidence="4 5" key="1">
    <citation type="submission" date="2010-12" db="EMBL/GenBank/DDBJ databases">
        <title>Complete sequence of Ethanoligenens harbinense YUAN-3.</title>
        <authorList>
            <person name="Lucas S."/>
            <person name="Copeland A."/>
            <person name="Lapidus A."/>
            <person name="Cheng J.-F."/>
            <person name="Bruce D."/>
            <person name="Goodwin L."/>
            <person name="Pitluck S."/>
            <person name="Chertkov O."/>
            <person name="Misra M."/>
            <person name="Detter J.C."/>
            <person name="Han C."/>
            <person name="Tapia R."/>
            <person name="Land M."/>
            <person name="Hauser L."/>
            <person name="Jeffries C."/>
            <person name="Kyrpides N."/>
            <person name="Ivanova N."/>
            <person name="Mikhailova N."/>
            <person name="Wang A."/>
            <person name="Mouttaki H."/>
            <person name="He Z."/>
            <person name="Zhou J."/>
            <person name="Hemme C.L."/>
            <person name="Woyke T."/>
        </authorList>
    </citation>
    <scope>NUCLEOTIDE SEQUENCE [LARGE SCALE GENOMIC DNA]</scope>
    <source>
        <strain evidence="5">DSM 18485 / JCM 12961 / CGMCC 1.5033 / YUAN-3</strain>
    </source>
</reference>
<dbReference type="EC" id="2.1.1.171" evidence="4"/>
<dbReference type="EMBL" id="CP002400">
    <property type="protein sequence ID" value="ADU25945.1"/>
    <property type="molecule type" value="Genomic_DNA"/>
</dbReference>
<dbReference type="Proteomes" id="UP000001551">
    <property type="component" value="Chromosome"/>
</dbReference>
<dbReference type="InterPro" id="IPR000241">
    <property type="entry name" value="RlmKL-like_Mtase"/>
</dbReference>
<dbReference type="GO" id="GO:0070043">
    <property type="term" value="F:rRNA (guanine-N7-)-methyltransferase activity"/>
    <property type="evidence" value="ECO:0007669"/>
    <property type="project" value="TreeGrafter"/>
</dbReference>
<feature type="domain" description="THUMP" evidence="3">
    <location>
        <begin position="57"/>
        <end position="154"/>
    </location>
</feature>
<dbReference type="PANTHER" id="PTHR47313:SF1">
    <property type="entry name" value="RIBOSOMAL RNA LARGE SUBUNIT METHYLTRANSFERASE K_L"/>
    <property type="match status" value="1"/>
</dbReference>
<dbReference type="InterPro" id="IPR053943">
    <property type="entry name" value="RlmKL-like_Mtase_CS"/>
</dbReference>
<dbReference type="GO" id="GO:0052913">
    <property type="term" value="F:16S rRNA (guanine(966)-N(2))-methyltransferase activity"/>
    <property type="evidence" value="ECO:0007669"/>
    <property type="project" value="UniProtKB-EC"/>
</dbReference>
<proteinExistence type="predicted"/>
<dbReference type="Pfam" id="PF01170">
    <property type="entry name" value="UPF0020"/>
    <property type="match status" value="1"/>
</dbReference>
<dbReference type="HOGENOM" id="CLU_032119_3_1_9"/>
<sequence>MAYTVVCPCLFGLESLVAEEARALGFADAAAADGRVTFTADKDGIARANIGLRCAERVLVRLGEFPARSFEELFEGVRALPWEEFVGKHDAFPVKGWSLKSTLHSVPDCQAIIKKAAVERLKTRHHVEWFEETGPLVQIRFSIHKDIVDICLDTSGDGLHKRGYRPKSNEAPLKETLAAAIVRLSRPFADKLFCDPMCGSGTLVIEAAMLLQNIAPGLNRSFAAERWGWLPAAVWREARAAARDAVDRKPCLIEGSDIDPAAVALARENAGRAGVGESIRFARRDVRDFSPEQARGEVVCNPPYGERMLEVRQAEELYAELGALYRRLPQFQFYIISPSDRFEALFGARADKRRKLYNGMIRCELFQYFRPRVKK</sequence>
<evidence type="ECO:0000313" key="4">
    <source>
        <dbReference type="EMBL" id="ADU25945.1"/>
    </source>
</evidence>
<dbReference type="InterPro" id="IPR004114">
    <property type="entry name" value="THUMP_dom"/>
</dbReference>
<dbReference type="CDD" id="cd11715">
    <property type="entry name" value="THUMP_AdoMetMT"/>
    <property type="match status" value="1"/>
</dbReference>
<dbReference type="PANTHER" id="PTHR47313">
    <property type="entry name" value="RIBOSOMAL RNA LARGE SUBUNIT METHYLTRANSFERASE K/L"/>
    <property type="match status" value="1"/>
</dbReference>
<dbReference type="PROSITE" id="PS00092">
    <property type="entry name" value="N6_MTASE"/>
    <property type="match status" value="1"/>
</dbReference>
<protein>
    <submittedName>
        <fullName evidence="4">rRNA (Guanine-N(2)-)-methyltransferase</fullName>
        <ecNumber evidence="4">2.1.1.171</ecNumber>
    </submittedName>
</protein>
<evidence type="ECO:0000259" key="3">
    <source>
        <dbReference type="SMART" id="SM00981"/>
    </source>
</evidence>
<dbReference type="GO" id="GO:0003723">
    <property type="term" value="F:RNA binding"/>
    <property type="evidence" value="ECO:0007669"/>
    <property type="project" value="InterPro"/>
</dbReference>
<dbReference type="eggNOG" id="COG0116">
    <property type="taxonomic scope" value="Bacteria"/>
</dbReference>
<dbReference type="SMART" id="SM00981">
    <property type="entry name" value="THUMP"/>
    <property type="match status" value="1"/>
</dbReference>
<dbReference type="InterPro" id="IPR054170">
    <property type="entry name" value="RlmL_1st"/>
</dbReference>
<dbReference type="Pfam" id="PF02926">
    <property type="entry name" value="THUMP"/>
    <property type="match status" value="1"/>
</dbReference>
<dbReference type="Pfam" id="PF22020">
    <property type="entry name" value="RlmL_1st"/>
    <property type="match status" value="1"/>
</dbReference>
<keyword evidence="2 4" id="KW-0808">Transferase</keyword>
<dbReference type="SUPFAM" id="SSF53335">
    <property type="entry name" value="S-adenosyl-L-methionine-dependent methyltransferases"/>
    <property type="match status" value="1"/>
</dbReference>
<accession>E6U813</accession>
<dbReference type="RefSeq" id="WP_013484326.1">
    <property type="nucleotide sequence ID" value="NC_014828.1"/>
</dbReference>
<dbReference type="Gene3D" id="3.40.50.150">
    <property type="entry name" value="Vaccinia Virus protein VP39"/>
    <property type="match status" value="1"/>
</dbReference>
<dbReference type="KEGG" id="eha:Ethha_0360"/>
<dbReference type="AlphaFoldDB" id="E6U813"/>
<organism evidence="4 5">
    <name type="scientific">Ethanoligenens harbinense (strain DSM 18485 / JCM 12961 / CGMCC 1.5033 / YUAN-3)</name>
    <dbReference type="NCBI Taxonomy" id="663278"/>
    <lineage>
        <taxon>Bacteria</taxon>
        <taxon>Bacillati</taxon>
        <taxon>Bacillota</taxon>
        <taxon>Clostridia</taxon>
        <taxon>Eubacteriales</taxon>
        <taxon>Oscillospiraceae</taxon>
        <taxon>Ethanoligenens</taxon>
    </lineage>
</organism>
<keyword evidence="1 4" id="KW-0489">Methyltransferase</keyword>
<gene>
    <name evidence="4" type="ordered locus">Ethha_0360</name>
</gene>
<dbReference type="STRING" id="663278.Ethha_0360"/>
<name>E6U813_ETHHY</name>
<dbReference type="InterPro" id="IPR029063">
    <property type="entry name" value="SAM-dependent_MTases_sf"/>
</dbReference>
<dbReference type="InterPro" id="IPR002052">
    <property type="entry name" value="DNA_methylase_N6_adenine_CS"/>
</dbReference>